<keyword evidence="5" id="KW-0418">Kinase</keyword>
<keyword evidence="3" id="KW-0597">Phosphoprotein</keyword>
<evidence type="ECO:0000313" key="10">
    <source>
        <dbReference type="Proteomes" id="UP000036367"/>
    </source>
</evidence>
<gene>
    <name evidence="9" type="ORF">RISK_002190</name>
</gene>
<protein>
    <recommendedName>
        <fullName evidence="2">histidine kinase</fullName>
        <ecNumber evidence="2">2.7.13.3</ecNumber>
    </recommendedName>
</protein>
<evidence type="ECO:0000256" key="4">
    <source>
        <dbReference type="ARBA" id="ARBA00022679"/>
    </source>
</evidence>
<dbReference type="InterPro" id="IPR000700">
    <property type="entry name" value="PAS-assoc_C"/>
</dbReference>
<dbReference type="InterPro" id="IPR036097">
    <property type="entry name" value="HisK_dim/P_sf"/>
</dbReference>
<feature type="domain" description="PAS" evidence="7">
    <location>
        <begin position="346"/>
        <end position="400"/>
    </location>
</feature>
<dbReference type="InterPro" id="IPR029016">
    <property type="entry name" value="GAF-like_dom_sf"/>
</dbReference>
<dbReference type="Gene3D" id="3.30.450.40">
    <property type="match status" value="1"/>
</dbReference>
<evidence type="ECO:0000259" key="7">
    <source>
        <dbReference type="PROSITE" id="PS50112"/>
    </source>
</evidence>
<dbReference type="PRINTS" id="PR00344">
    <property type="entry name" value="BCTRLSENSOR"/>
</dbReference>
<dbReference type="Pfam" id="PF08447">
    <property type="entry name" value="PAS_3"/>
    <property type="match status" value="1"/>
</dbReference>
<dbReference type="InterPro" id="IPR013655">
    <property type="entry name" value="PAS_fold_3"/>
</dbReference>
<dbReference type="SUPFAM" id="SSF47384">
    <property type="entry name" value="Homodimeric domain of signal transducing histidine kinase"/>
    <property type="match status" value="1"/>
</dbReference>
<dbReference type="GO" id="GO:0000155">
    <property type="term" value="F:phosphorelay sensor kinase activity"/>
    <property type="evidence" value="ECO:0007669"/>
    <property type="project" value="InterPro"/>
</dbReference>
<dbReference type="PROSITE" id="PS50109">
    <property type="entry name" value="HIS_KIN"/>
    <property type="match status" value="1"/>
</dbReference>
<dbReference type="PANTHER" id="PTHR43304">
    <property type="entry name" value="PHYTOCHROME-LIKE PROTEIN CPH1"/>
    <property type="match status" value="1"/>
</dbReference>
<sequence length="812" mass="90848">MSRSSTTVRCMTRPSIEALNQTPLSDEVQLPGLKVERHSRILEDLLRGESLEITLTKLVELAEESREGMLGSVMLLDSQAKQLQLAASVSLPDRYVKAMDGLEIGPRVGSCGMAACTGERVVIEDLFTHPNWKPYRELVRATGLRACWSEPILSGEGEILGTFGMYYQTPRSPEHDDLILVNECAKLAALAIERHRGEERDRQLAAIVNSTDDVVISKNLNGVIQSWNPAAERIYGYSQGEAIGRSIEMLVPADRRAEQREYQKRLRNGERIEHFSTVRCTRDGQLIDVALTMSPVHDAAGKIVQIVEVQKDMTSSKRSERELRETRRQHSMLLSNLLGAAFRCHIDEDFSIELISEGIEAITGYSADDFRSKKVRWITTVDPRDIGRLRSEIAQAIAERRPYQLKFRIIHRDGSLRWIWEHGQAIYDESGIAIALEGYATDVTDREAATIELRDREQRYRSVIETANSLIVCVSLDHKITEWNSGATRVLGYSRSEALGQNPYQLFVEEASREAVIAEAKRVNQGHPLKGYELSCVTREGERRSILWNATQLIDGEGKAVGHMAVGHDITELKAVQEKLIQSARLAAVGEMVSAIAHESRNALQRIQIGVDMLGFDVPENSEMVKELDRISRAKDDLKQLFEELRSYAAPLKLEFCDCSVAGVWRQTWANLESEWKGRDVTFLDSSQMDGGTSVDVNCDIDPFRMQQVFRNVFENALAACEDPIEISVHCREGDIEGDPALLIQVRDNGPGLAKEQQKQLFDAFFTTKPKGTGLGMAIAKRIMTAHFGTIGVRNNSTGGACVELAIPRKQI</sequence>
<accession>A0A0J1BGA0</accession>
<dbReference type="EMBL" id="LECT01000017">
    <property type="protein sequence ID" value="KLU05558.1"/>
    <property type="molecule type" value="Genomic_DNA"/>
</dbReference>
<dbReference type="InterPro" id="IPR003594">
    <property type="entry name" value="HATPase_dom"/>
</dbReference>
<organism evidence="9 10">
    <name type="scientific">Rhodopirellula islandica</name>
    <dbReference type="NCBI Taxonomy" id="595434"/>
    <lineage>
        <taxon>Bacteria</taxon>
        <taxon>Pseudomonadati</taxon>
        <taxon>Planctomycetota</taxon>
        <taxon>Planctomycetia</taxon>
        <taxon>Pirellulales</taxon>
        <taxon>Pirellulaceae</taxon>
        <taxon>Rhodopirellula</taxon>
    </lineage>
</organism>
<dbReference type="InterPro" id="IPR003018">
    <property type="entry name" value="GAF"/>
</dbReference>
<dbReference type="SUPFAM" id="SSF55781">
    <property type="entry name" value="GAF domain-like"/>
    <property type="match status" value="1"/>
</dbReference>
<evidence type="ECO:0000256" key="2">
    <source>
        <dbReference type="ARBA" id="ARBA00012438"/>
    </source>
</evidence>
<dbReference type="Gene3D" id="3.30.450.20">
    <property type="entry name" value="PAS domain"/>
    <property type="match status" value="3"/>
</dbReference>
<dbReference type="SMART" id="SM00091">
    <property type="entry name" value="PAS"/>
    <property type="match status" value="3"/>
</dbReference>
<dbReference type="PROSITE" id="PS50112">
    <property type="entry name" value="PAS"/>
    <property type="match status" value="3"/>
</dbReference>
<dbReference type="GO" id="GO:0006355">
    <property type="term" value="P:regulation of DNA-templated transcription"/>
    <property type="evidence" value="ECO:0007669"/>
    <property type="project" value="InterPro"/>
</dbReference>
<dbReference type="InterPro" id="IPR001610">
    <property type="entry name" value="PAC"/>
</dbReference>
<dbReference type="Pfam" id="PF00989">
    <property type="entry name" value="PAS"/>
    <property type="match status" value="2"/>
</dbReference>
<evidence type="ECO:0000259" key="8">
    <source>
        <dbReference type="PROSITE" id="PS50113"/>
    </source>
</evidence>
<dbReference type="Gene3D" id="3.30.565.10">
    <property type="entry name" value="Histidine kinase-like ATPase, C-terminal domain"/>
    <property type="match status" value="1"/>
</dbReference>
<dbReference type="AlphaFoldDB" id="A0A0J1BGA0"/>
<dbReference type="NCBIfam" id="TIGR00229">
    <property type="entry name" value="sensory_box"/>
    <property type="match status" value="3"/>
</dbReference>
<dbReference type="SMART" id="SM00065">
    <property type="entry name" value="GAF"/>
    <property type="match status" value="1"/>
</dbReference>
<proteinExistence type="predicted"/>
<evidence type="ECO:0000259" key="6">
    <source>
        <dbReference type="PROSITE" id="PS50109"/>
    </source>
</evidence>
<feature type="domain" description="Histidine kinase" evidence="6">
    <location>
        <begin position="595"/>
        <end position="811"/>
    </location>
</feature>
<dbReference type="Pfam" id="PF13185">
    <property type="entry name" value="GAF_2"/>
    <property type="match status" value="1"/>
</dbReference>
<dbReference type="SUPFAM" id="SSF55785">
    <property type="entry name" value="PYP-like sensor domain (PAS domain)"/>
    <property type="match status" value="3"/>
</dbReference>
<feature type="domain" description="PAC" evidence="8">
    <location>
        <begin position="530"/>
        <end position="582"/>
    </location>
</feature>
<keyword evidence="10" id="KW-1185">Reference proteome</keyword>
<dbReference type="InterPro" id="IPR052162">
    <property type="entry name" value="Sensor_kinase/Photoreceptor"/>
</dbReference>
<feature type="domain" description="PAC" evidence="8">
    <location>
        <begin position="271"/>
        <end position="325"/>
    </location>
</feature>
<dbReference type="PANTHER" id="PTHR43304:SF1">
    <property type="entry name" value="PAC DOMAIN-CONTAINING PROTEIN"/>
    <property type="match status" value="1"/>
</dbReference>
<comment type="catalytic activity">
    <reaction evidence="1">
        <text>ATP + protein L-histidine = ADP + protein N-phospho-L-histidine.</text>
        <dbReference type="EC" id="2.7.13.3"/>
    </reaction>
</comment>
<dbReference type="InterPro" id="IPR035965">
    <property type="entry name" value="PAS-like_dom_sf"/>
</dbReference>
<evidence type="ECO:0000256" key="5">
    <source>
        <dbReference type="ARBA" id="ARBA00022777"/>
    </source>
</evidence>
<evidence type="ECO:0000313" key="9">
    <source>
        <dbReference type="EMBL" id="KLU05558.1"/>
    </source>
</evidence>
<dbReference type="InterPro" id="IPR000014">
    <property type="entry name" value="PAS"/>
</dbReference>
<name>A0A0J1BGA0_RHOIS</name>
<feature type="domain" description="PAC" evidence="8">
    <location>
        <begin position="403"/>
        <end position="455"/>
    </location>
</feature>
<dbReference type="EC" id="2.7.13.3" evidence="2"/>
<reference evidence="9" key="1">
    <citation type="submission" date="2015-05" db="EMBL/GenBank/DDBJ databases">
        <title>Permanent draft genome of Rhodopirellula islandicus K833.</title>
        <authorList>
            <person name="Kizina J."/>
            <person name="Richter M."/>
            <person name="Glockner F.O."/>
            <person name="Harder J."/>
        </authorList>
    </citation>
    <scope>NUCLEOTIDE SEQUENCE [LARGE SCALE GENOMIC DNA]</scope>
    <source>
        <strain evidence="9">K833</strain>
    </source>
</reference>
<dbReference type="InterPro" id="IPR013767">
    <property type="entry name" value="PAS_fold"/>
</dbReference>
<dbReference type="PATRIC" id="fig|595434.4.peg.2093"/>
<dbReference type="InterPro" id="IPR004358">
    <property type="entry name" value="Sig_transdc_His_kin-like_C"/>
</dbReference>
<comment type="caution">
    <text evidence="9">The sequence shown here is derived from an EMBL/GenBank/DDBJ whole genome shotgun (WGS) entry which is preliminary data.</text>
</comment>
<dbReference type="SUPFAM" id="SSF55874">
    <property type="entry name" value="ATPase domain of HSP90 chaperone/DNA topoisomerase II/histidine kinase"/>
    <property type="match status" value="1"/>
</dbReference>
<dbReference type="InterPro" id="IPR036890">
    <property type="entry name" value="HATPase_C_sf"/>
</dbReference>
<keyword evidence="4" id="KW-0808">Transferase</keyword>
<dbReference type="Pfam" id="PF02518">
    <property type="entry name" value="HATPase_c"/>
    <property type="match status" value="1"/>
</dbReference>
<dbReference type="InterPro" id="IPR005467">
    <property type="entry name" value="His_kinase_dom"/>
</dbReference>
<dbReference type="CDD" id="cd00130">
    <property type="entry name" value="PAS"/>
    <property type="match status" value="3"/>
</dbReference>
<dbReference type="PROSITE" id="PS50113">
    <property type="entry name" value="PAC"/>
    <property type="match status" value="3"/>
</dbReference>
<feature type="domain" description="PAS" evidence="7">
    <location>
        <begin position="200"/>
        <end position="269"/>
    </location>
</feature>
<evidence type="ECO:0000256" key="1">
    <source>
        <dbReference type="ARBA" id="ARBA00000085"/>
    </source>
</evidence>
<dbReference type="STRING" id="595434.RISK_002190"/>
<dbReference type="Gene3D" id="1.10.287.130">
    <property type="match status" value="1"/>
</dbReference>
<dbReference type="SMART" id="SM00387">
    <property type="entry name" value="HATPase_c"/>
    <property type="match status" value="1"/>
</dbReference>
<feature type="domain" description="PAS" evidence="7">
    <location>
        <begin position="456"/>
        <end position="527"/>
    </location>
</feature>
<dbReference type="SMART" id="SM00086">
    <property type="entry name" value="PAC"/>
    <property type="match status" value="3"/>
</dbReference>
<evidence type="ECO:0000256" key="3">
    <source>
        <dbReference type="ARBA" id="ARBA00022553"/>
    </source>
</evidence>
<dbReference type="Proteomes" id="UP000036367">
    <property type="component" value="Unassembled WGS sequence"/>
</dbReference>